<evidence type="ECO:0000313" key="2">
    <source>
        <dbReference type="Proteomes" id="UP001165960"/>
    </source>
</evidence>
<comment type="caution">
    <text evidence="1">The sequence shown here is derived from an EMBL/GenBank/DDBJ whole genome shotgun (WGS) entry which is preliminary data.</text>
</comment>
<dbReference type="EMBL" id="QTSX02000009">
    <property type="protein sequence ID" value="KAJ9090316.1"/>
    <property type="molecule type" value="Genomic_DNA"/>
</dbReference>
<gene>
    <name evidence="1" type="ORF">DSO57_1003843</name>
</gene>
<dbReference type="Proteomes" id="UP001165960">
    <property type="component" value="Unassembled WGS sequence"/>
</dbReference>
<organism evidence="1 2">
    <name type="scientific">Entomophthora muscae</name>
    <dbReference type="NCBI Taxonomy" id="34485"/>
    <lineage>
        <taxon>Eukaryota</taxon>
        <taxon>Fungi</taxon>
        <taxon>Fungi incertae sedis</taxon>
        <taxon>Zoopagomycota</taxon>
        <taxon>Entomophthoromycotina</taxon>
        <taxon>Entomophthoromycetes</taxon>
        <taxon>Entomophthorales</taxon>
        <taxon>Entomophthoraceae</taxon>
        <taxon>Entomophthora</taxon>
    </lineage>
</organism>
<keyword evidence="2" id="KW-1185">Reference proteome</keyword>
<protein>
    <submittedName>
        <fullName evidence="1">Uncharacterized protein</fullName>
    </submittedName>
</protein>
<evidence type="ECO:0000313" key="1">
    <source>
        <dbReference type="EMBL" id="KAJ9090316.1"/>
    </source>
</evidence>
<reference evidence="1" key="1">
    <citation type="submission" date="2022-04" db="EMBL/GenBank/DDBJ databases">
        <title>Genome of the entomopathogenic fungus Entomophthora muscae.</title>
        <authorList>
            <person name="Elya C."/>
            <person name="Lovett B.R."/>
            <person name="Lee E."/>
            <person name="Macias A.M."/>
            <person name="Hajek A.E."/>
            <person name="De Bivort B.L."/>
            <person name="Kasson M.T."/>
            <person name="De Fine Licht H.H."/>
            <person name="Stajich J.E."/>
        </authorList>
    </citation>
    <scope>NUCLEOTIDE SEQUENCE</scope>
    <source>
        <strain evidence="1">Berkeley</strain>
    </source>
</reference>
<proteinExistence type="predicted"/>
<sequence length="311" mass="35014">MEGCRVLEGVADLWIMDISPEHHSTELIHSPSPCFRGNAIFKSFTEDQDSDFSDDIDHISHDPETIIKPYQSKSIKCKLFGFNSEYSTKDFDLLAEKIGSCPSHDPLKTKSASKCHPFSKKILDIGPDCCYGGPEETPLFYNMLVIIPRTLGPNMEINSSYDSAENEEYLLNQFQCSCIDGSLLPSWVSQWMDVEKDTLIVLRDVEKLMGSGDAWSLRHHSCASEVSDDITNFEEDFLQTSCGVPQVHRKFNFKTTKLKTGKSALSHLKEYFGIDILKNASETFGEDLSEEEVDNFLASLLICAGRVEFSF</sequence>
<accession>A0ACC2UUN1</accession>
<name>A0ACC2UUN1_9FUNG</name>